<dbReference type="HOGENOM" id="CLU_012070_0_0_5"/>
<gene>
    <name evidence="17" type="ordered locus">Saro_0866</name>
</gene>
<evidence type="ECO:0000256" key="4">
    <source>
        <dbReference type="ARBA" id="ARBA00022496"/>
    </source>
</evidence>
<evidence type="ECO:0000256" key="5">
    <source>
        <dbReference type="ARBA" id="ARBA00022692"/>
    </source>
</evidence>
<feature type="signal peptide" evidence="14">
    <location>
        <begin position="1"/>
        <end position="27"/>
    </location>
</feature>
<keyword evidence="3 12" id="KW-1134">Transmembrane beta strand</keyword>
<keyword evidence="18" id="KW-1185">Reference proteome</keyword>
<protein>
    <submittedName>
        <fullName evidence="17">TonB-dependent receptor</fullName>
    </submittedName>
</protein>
<evidence type="ECO:0000313" key="18">
    <source>
        <dbReference type="Proteomes" id="UP000009134"/>
    </source>
</evidence>
<comment type="subcellular location">
    <subcellularLocation>
        <location evidence="1 12">Cell outer membrane</location>
        <topology evidence="1 12">Multi-pass membrane protein</topology>
    </subcellularLocation>
</comment>
<proteinExistence type="inferred from homology"/>
<accession>Q2GA12</accession>
<keyword evidence="6 14" id="KW-0732">Signal</keyword>
<dbReference type="SUPFAM" id="SSF56935">
    <property type="entry name" value="Porins"/>
    <property type="match status" value="1"/>
</dbReference>
<evidence type="ECO:0000256" key="13">
    <source>
        <dbReference type="RuleBase" id="RU003357"/>
    </source>
</evidence>
<keyword evidence="7" id="KW-0408">Iron</keyword>
<dbReference type="PROSITE" id="PS52016">
    <property type="entry name" value="TONB_DEPENDENT_REC_3"/>
    <property type="match status" value="1"/>
</dbReference>
<comment type="similarity">
    <text evidence="12 13">Belongs to the TonB-dependent receptor family.</text>
</comment>
<evidence type="ECO:0000256" key="6">
    <source>
        <dbReference type="ARBA" id="ARBA00022729"/>
    </source>
</evidence>
<evidence type="ECO:0000256" key="3">
    <source>
        <dbReference type="ARBA" id="ARBA00022452"/>
    </source>
</evidence>
<name>Q2GA12_NOVAD</name>
<keyword evidence="9 13" id="KW-0798">TonB box</keyword>
<dbReference type="PANTHER" id="PTHR32552:SF89">
    <property type="entry name" value="CATECHOLATE SIDEROPHORE RECEPTOR FIU"/>
    <property type="match status" value="1"/>
</dbReference>
<evidence type="ECO:0000256" key="1">
    <source>
        <dbReference type="ARBA" id="ARBA00004571"/>
    </source>
</evidence>
<dbReference type="InterPro" id="IPR039426">
    <property type="entry name" value="TonB-dep_rcpt-like"/>
</dbReference>
<evidence type="ECO:0000256" key="2">
    <source>
        <dbReference type="ARBA" id="ARBA00022448"/>
    </source>
</evidence>
<dbReference type="Gene3D" id="2.170.130.10">
    <property type="entry name" value="TonB-dependent receptor, plug domain"/>
    <property type="match status" value="1"/>
</dbReference>
<dbReference type="Gene3D" id="2.40.170.20">
    <property type="entry name" value="TonB-dependent receptor, beta-barrel domain"/>
    <property type="match status" value="1"/>
</dbReference>
<evidence type="ECO:0000256" key="7">
    <source>
        <dbReference type="ARBA" id="ARBA00023004"/>
    </source>
</evidence>
<keyword evidence="4" id="KW-0410">Iron transport</keyword>
<dbReference type="InterPro" id="IPR037066">
    <property type="entry name" value="Plug_dom_sf"/>
</dbReference>
<evidence type="ECO:0000256" key="12">
    <source>
        <dbReference type="PROSITE-ProRule" id="PRU01360"/>
    </source>
</evidence>
<dbReference type="Pfam" id="PF07715">
    <property type="entry name" value="Plug"/>
    <property type="match status" value="1"/>
</dbReference>
<reference evidence="18" key="1">
    <citation type="submission" date="2006-01" db="EMBL/GenBank/DDBJ databases">
        <title>Complete sequence of Novosphingobium aromaticivorans DSM 12444.</title>
        <authorList>
            <consortium name="US DOE Joint Genome Institute"/>
            <person name="Copeland A."/>
            <person name="Lucas S."/>
            <person name="Lapidus A."/>
            <person name="Barry K."/>
            <person name="Detter J.C."/>
            <person name="Glavina T."/>
            <person name="Hammon N."/>
            <person name="Israni S."/>
            <person name="Pitluck S."/>
            <person name="Chain P."/>
            <person name="Malfatti S."/>
            <person name="Shin M."/>
            <person name="Vergez L."/>
            <person name="Schmutz J."/>
            <person name="Larimer F."/>
            <person name="Land M."/>
            <person name="Kyrpides N."/>
            <person name="Ivanova N."/>
            <person name="Fredrickson J."/>
            <person name="Balkwill D."/>
            <person name="Romine M.F."/>
            <person name="Richardson P."/>
        </authorList>
    </citation>
    <scope>NUCLEOTIDE SEQUENCE [LARGE SCALE GENOMIC DNA]</scope>
    <source>
        <strain evidence="18">ATCC 700278 / DSM 12444 / CCUG 56034 / CIP 105152 / NBRC 16084 / F199</strain>
    </source>
</reference>
<dbReference type="InterPro" id="IPR036942">
    <property type="entry name" value="Beta-barrel_TonB_sf"/>
</dbReference>
<keyword evidence="2 12" id="KW-0813">Transport</keyword>
<feature type="domain" description="TonB-dependent receptor-like beta-barrel" evidence="15">
    <location>
        <begin position="507"/>
        <end position="824"/>
    </location>
</feature>
<dbReference type="EMBL" id="CP000248">
    <property type="protein sequence ID" value="ABD25311.1"/>
    <property type="molecule type" value="Genomic_DNA"/>
</dbReference>
<keyword evidence="8" id="KW-0406">Ion transport</keyword>
<evidence type="ECO:0000259" key="15">
    <source>
        <dbReference type="Pfam" id="PF00593"/>
    </source>
</evidence>
<feature type="chain" id="PRO_5004208479" evidence="14">
    <location>
        <begin position="28"/>
        <end position="879"/>
    </location>
</feature>
<dbReference type="RefSeq" id="WP_011444525.1">
    <property type="nucleotide sequence ID" value="NC_007794.1"/>
</dbReference>
<keyword evidence="10 12" id="KW-0472">Membrane</keyword>
<organism evidence="17 18">
    <name type="scientific">Novosphingobium aromaticivorans (strain ATCC 700278 / DSM 12444 / CCUG 56034 / CIP 105152 / NBRC 16084 / F199)</name>
    <dbReference type="NCBI Taxonomy" id="279238"/>
    <lineage>
        <taxon>Bacteria</taxon>
        <taxon>Pseudomonadati</taxon>
        <taxon>Pseudomonadota</taxon>
        <taxon>Alphaproteobacteria</taxon>
        <taxon>Sphingomonadales</taxon>
        <taxon>Sphingomonadaceae</taxon>
        <taxon>Novosphingobium</taxon>
    </lineage>
</organism>
<dbReference type="InterPro" id="IPR000531">
    <property type="entry name" value="Beta-barrel_TonB"/>
</dbReference>
<dbReference type="KEGG" id="nar:Saro_0866"/>
<evidence type="ECO:0000256" key="9">
    <source>
        <dbReference type="ARBA" id="ARBA00023077"/>
    </source>
</evidence>
<dbReference type="STRING" id="279238.Saro_0866"/>
<evidence type="ECO:0000256" key="11">
    <source>
        <dbReference type="ARBA" id="ARBA00023237"/>
    </source>
</evidence>
<dbReference type="GO" id="GO:0009279">
    <property type="term" value="C:cell outer membrane"/>
    <property type="evidence" value="ECO:0007669"/>
    <property type="project" value="UniProtKB-SubCell"/>
</dbReference>
<evidence type="ECO:0000256" key="8">
    <source>
        <dbReference type="ARBA" id="ARBA00023065"/>
    </source>
</evidence>
<keyword evidence="11 12" id="KW-0998">Cell outer membrane</keyword>
<evidence type="ECO:0000256" key="14">
    <source>
        <dbReference type="SAM" id="SignalP"/>
    </source>
</evidence>
<evidence type="ECO:0000259" key="16">
    <source>
        <dbReference type="Pfam" id="PF07715"/>
    </source>
</evidence>
<dbReference type="eggNOG" id="COG4773">
    <property type="taxonomic scope" value="Bacteria"/>
</dbReference>
<keyword evidence="5 12" id="KW-0812">Transmembrane</keyword>
<dbReference type="GO" id="GO:0015344">
    <property type="term" value="F:siderophore uptake transmembrane transporter activity"/>
    <property type="evidence" value="ECO:0007669"/>
    <property type="project" value="TreeGrafter"/>
</dbReference>
<keyword evidence="17" id="KW-0675">Receptor</keyword>
<dbReference type="Proteomes" id="UP000009134">
    <property type="component" value="Chromosome"/>
</dbReference>
<dbReference type="AlphaFoldDB" id="Q2GA12"/>
<dbReference type="InterPro" id="IPR012910">
    <property type="entry name" value="Plug_dom"/>
</dbReference>
<dbReference type="PANTHER" id="PTHR32552">
    <property type="entry name" value="FERRICHROME IRON RECEPTOR-RELATED"/>
    <property type="match status" value="1"/>
</dbReference>
<evidence type="ECO:0000256" key="10">
    <source>
        <dbReference type="ARBA" id="ARBA00023136"/>
    </source>
</evidence>
<feature type="domain" description="TonB-dependent receptor plug" evidence="16">
    <location>
        <begin position="55"/>
        <end position="170"/>
    </location>
</feature>
<dbReference type="Pfam" id="PF00593">
    <property type="entry name" value="TonB_dep_Rec_b-barrel"/>
    <property type="match status" value="1"/>
</dbReference>
<sequence>MKFADTIRTSASLAALAVAALAAPALAQDSAQADGAAAADNQIVVTGVFSAKSIENAPISISAVTAEELSQQIANSSADLIRNVPGVFVNSSLGEIRNVVFSRGVSANSLDGDGGYYYVSMQEDGLPVEPITSGNFGPDYFSRPDIMLDRLEGLRGGTATVTGNNAPGGIFNYISRTGKSHPGFEVQGKLGLEGDGKNPYYRVDAYAGGEVGNGLYYAIGGFYRKSDGSRDPGYALNKGGQIRANLLWDYGNGSVRFDAKYLNDHNGWFEFTPAFNYDDPKIAAGFDNTSSVLPPANAHSFTNPDGSTGSWDASDLVHARTLSFGMTWDHELADGIKVQNRARYSENKTDWSTGGLIFPLGVDDFFLSILTGTLGLPGTTTYKVRGTDQVAAEVFSFSGFDHSVVTNNLPNQHILENGVLSQAALSTKYRSRSFQDQFTLSASLGDHSLAAGASFAHSRYSQANGAAGIGVSALTPTPQVYDITHTLPDGTVLQVTDPAGFAAQGGGLLDGDGVRGTQRQISVFAGDEWQVTDRLSVDGGIRYEDIRYDITNLTLGAAVAVNGGGGADGNPLTLWDNTRNTYGAPTNTKRNFHYLNYTGAVNYEVSDNFQAYVRYTRGKKAPDFRGIADIDTPSEISTQFPEPQVITQVEVGLKYRQDNLRVALFPFYSKLSNVGSTQTFTDENGKFYTPPTVYGQIETYGVEIDADADIGSMLNLRTAITLQNPKASKFGLWIANDPGSADDELQSTPKGDADNNPKILTRTTATLTPVDSLSLFLTHSYTGKRAANRANAWYLPGFHTFDFGAAYEFGPDKRFKLQANVNNVFNQFGIMSWARSGGFLASLDRQGLTKEAVAADPNQLLSIVAVQPRSFWLTGTVKF</sequence>
<evidence type="ECO:0000313" key="17">
    <source>
        <dbReference type="EMBL" id="ABD25311.1"/>
    </source>
</evidence>